<evidence type="ECO:0000313" key="1">
    <source>
        <dbReference type="EMBL" id="KAJ2685868.1"/>
    </source>
</evidence>
<dbReference type="Proteomes" id="UP001151516">
    <property type="component" value="Unassembled WGS sequence"/>
</dbReference>
<gene>
    <name evidence="1" type="ORF">IWW39_003990</name>
</gene>
<sequence>MTTFERVQLERGSVALTFTVPVTRASSIRALAISFCAESVEPHSAIELHAAFIKHCVDFGSPEDALAVFDSFCLTYGTATIDIHVTAQAQELDEAATQRVLKGYFSAWSIVNNHGTWPTAFTPALFANDSAGPMAMFGGQRGTSNYLDEA</sequence>
<comment type="caution">
    <text evidence="1">The sequence shown here is derived from an EMBL/GenBank/DDBJ whole genome shotgun (WGS) entry which is preliminary data.</text>
</comment>
<name>A0A9W8GKD4_9FUNG</name>
<proteinExistence type="predicted"/>
<keyword evidence="2" id="KW-1185">Reference proteome</keyword>
<feature type="non-terminal residue" evidence="1">
    <location>
        <position position="150"/>
    </location>
</feature>
<dbReference type="EMBL" id="JANBTX010000131">
    <property type="protein sequence ID" value="KAJ2685868.1"/>
    <property type="molecule type" value="Genomic_DNA"/>
</dbReference>
<dbReference type="OrthoDB" id="5417908at2759"/>
<evidence type="ECO:0000313" key="2">
    <source>
        <dbReference type="Proteomes" id="UP001151516"/>
    </source>
</evidence>
<dbReference type="Gene3D" id="1.20.1050.120">
    <property type="match status" value="1"/>
</dbReference>
<organism evidence="1 2">
    <name type="scientific">Coemansia spiralis</name>
    <dbReference type="NCBI Taxonomy" id="417178"/>
    <lineage>
        <taxon>Eukaryota</taxon>
        <taxon>Fungi</taxon>
        <taxon>Fungi incertae sedis</taxon>
        <taxon>Zoopagomycota</taxon>
        <taxon>Kickxellomycotina</taxon>
        <taxon>Kickxellomycetes</taxon>
        <taxon>Kickxellales</taxon>
        <taxon>Kickxellaceae</taxon>
        <taxon>Coemansia</taxon>
    </lineage>
</organism>
<dbReference type="AlphaFoldDB" id="A0A9W8GKD4"/>
<reference evidence="1" key="1">
    <citation type="submission" date="2022-07" db="EMBL/GenBank/DDBJ databases">
        <title>Phylogenomic reconstructions and comparative analyses of Kickxellomycotina fungi.</title>
        <authorList>
            <person name="Reynolds N.K."/>
            <person name="Stajich J.E."/>
            <person name="Barry K."/>
            <person name="Grigoriev I.V."/>
            <person name="Crous P."/>
            <person name="Smith M.E."/>
        </authorList>
    </citation>
    <scope>NUCLEOTIDE SEQUENCE</scope>
    <source>
        <strain evidence="1">CBS 109367</strain>
    </source>
</reference>
<accession>A0A9W8GKD4</accession>
<protein>
    <submittedName>
        <fullName evidence="1">Uncharacterized protein</fullName>
    </submittedName>
</protein>